<name>A0ABD2LSZ6_9BILA</name>
<reference evidence="1 2" key="1">
    <citation type="submission" date="2024-10" db="EMBL/GenBank/DDBJ databases">
        <authorList>
            <person name="Kim D."/>
        </authorList>
    </citation>
    <scope>NUCLEOTIDE SEQUENCE [LARGE SCALE GENOMIC DNA]</scope>
    <source>
        <strain evidence="1">BH-2024</strain>
    </source>
</reference>
<accession>A0ABD2LSZ6</accession>
<evidence type="ECO:0000313" key="1">
    <source>
        <dbReference type="EMBL" id="KAL3118304.1"/>
    </source>
</evidence>
<protein>
    <recommendedName>
        <fullName evidence="3">F-box domain-containing protein</fullName>
    </recommendedName>
</protein>
<comment type="caution">
    <text evidence="1">The sequence shown here is derived from an EMBL/GenBank/DDBJ whole genome shotgun (WGS) entry which is preliminary data.</text>
</comment>
<dbReference type="Proteomes" id="UP001620626">
    <property type="component" value="Unassembled WGS sequence"/>
</dbReference>
<gene>
    <name evidence="1" type="ORF">niasHT_005507</name>
</gene>
<keyword evidence="2" id="KW-1185">Reference proteome</keyword>
<evidence type="ECO:0000313" key="2">
    <source>
        <dbReference type="Proteomes" id="UP001620626"/>
    </source>
</evidence>
<sequence length="363" mass="42064">MSDSRKEAEEKMAKAIFISADCWLCVFDLLPPRQLGLGIALINHRFDYYVDEHFKTRKWTLSAFIQIESKMGENGTKGMKIVNSRGKPMPIPEKPLPTKIVGFEGISIRYIDQNVRTFLHRFRQLFAKCPINLATDTTSDRILDFILRNIWPMIVKNIHGMELSSQSFHRLRQLVPSILNDCPSLRFVFAGYSINFFPELPCDDSAAASDGQAVAKWLFTPLQNDVPKVFKCELDRDTDEDNLASNMEAFRSAFANASSPVNFIVLFWFYSNFDDSVVPFDQTNEFTREQFALKRTDKYYDLFLLVRCPIARDESKWTKWEEEAIGWHFAYQRNTIDIYMNDEREIGEGLLDKIPGPSNQQQK</sequence>
<proteinExistence type="predicted"/>
<evidence type="ECO:0008006" key="3">
    <source>
        <dbReference type="Google" id="ProtNLM"/>
    </source>
</evidence>
<organism evidence="1 2">
    <name type="scientific">Heterodera trifolii</name>
    <dbReference type="NCBI Taxonomy" id="157864"/>
    <lineage>
        <taxon>Eukaryota</taxon>
        <taxon>Metazoa</taxon>
        <taxon>Ecdysozoa</taxon>
        <taxon>Nematoda</taxon>
        <taxon>Chromadorea</taxon>
        <taxon>Rhabditida</taxon>
        <taxon>Tylenchina</taxon>
        <taxon>Tylenchomorpha</taxon>
        <taxon>Tylenchoidea</taxon>
        <taxon>Heteroderidae</taxon>
        <taxon>Heteroderinae</taxon>
        <taxon>Heterodera</taxon>
    </lineage>
</organism>
<dbReference type="AlphaFoldDB" id="A0ABD2LSZ6"/>
<dbReference type="EMBL" id="JBICBT010000285">
    <property type="protein sequence ID" value="KAL3118304.1"/>
    <property type="molecule type" value="Genomic_DNA"/>
</dbReference>